<dbReference type="RefSeq" id="XP_004353041.1">
    <property type="nucleotide sequence ID" value="XM_004352989.1"/>
</dbReference>
<dbReference type="PROSITE" id="PS51417">
    <property type="entry name" value="ARF"/>
    <property type="match status" value="1"/>
</dbReference>
<keyword evidence="10" id="KW-0460">Magnesium</keyword>
<dbReference type="NCBIfam" id="TIGR00231">
    <property type="entry name" value="small_GTP"/>
    <property type="match status" value="1"/>
</dbReference>
<dbReference type="SMART" id="SM00175">
    <property type="entry name" value="RAB"/>
    <property type="match status" value="1"/>
</dbReference>
<dbReference type="SUPFAM" id="SSF52540">
    <property type="entry name" value="P-loop containing nucleoside triphosphate hydrolases"/>
    <property type="match status" value="1"/>
</dbReference>
<feature type="binding site" evidence="10">
    <location>
        <position position="28"/>
    </location>
    <ligand>
        <name>Mg(2+)</name>
        <dbReference type="ChEBI" id="CHEBI:18420"/>
    </ligand>
</feature>
<evidence type="ECO:0000256" key="8">
    <source>
        <dbReference type="ARBA" id="ARBA00059050"/>
    </source>
</evidence>
<dbReference type="OMA" id="MRREWFV"/>
<dbReference type="GO" id="GO:0016192">
    <property type="term" value="P:vesicle-mediated transport"/>
    <property type="evidence" value="ECO:0007669"/>
    <property type="project" value="UniProtKB-KW"/>
</dbReference>
<evidence type="ECO:0000313" key="12">
    <source>
        <dbReference type="EMBL" id="ELR23513.1"/>
    </source>
</evidence>
<dbReference type="VEuPathDB" id="AmoebaDB:ACA1_071350"/>
<dbReference type="GO" id="GO:0030010">
    <property type="term" value="P:establishment of cell polarity"/>
    <property type="evidence" value="ECO:0007669"/>
    <property type="project" value="UniProtKB-ARBA"/>
</dbReference>
<comment type="function">
    <text evidence="8">GTP-binding protein that may be involved in protein trafficking. May modulate vesicle budding and uncoating within the Golgi apparatus.</text>
</comment>
<evidence type="ECO:0000256" key="7">
    <source>
        <dbReference type="ARBA" id="ARBA00023134"/>
    </source>
</evidence>
<dbReference type="AlphaFoldDB" id="L8HFJ9"/>
<evidence type="ECO:0000256" key="3">
    <source>
        <dbReference type="ARBA" id="ARBA00022741"/>
    </source>
</evidence>
<keyword evidence="7 9" id="KW-0342">GTP-binding</keyword>
<evidence type="ECO:0000256" key="5">
    <source>
        <dbReference type="ARBA" id="ARBA00022927"/>
    </source>
</evidence>
<comment type="similarity">
    <text evidence="2 11">Belongs to the small GTPase superfamily. Arf family.</text>
</comment>
<keyword evidence="4" id="KW-0931">ER-Golgi transport</keyword>
<dbReference type="PRINTS" id="PR00328">
    <property type="entry name" value="SAR1GTPBP"/>
</dbReference>
<dbReference type="InterPro" id="IPR005225">
    <property type="entry name" value="Small_GTP-bd"/>
</dbReference>
<dbReference type="GO" id="GO:0003924">
    <property type="term" value="F:GTPase activity"/>
    <property type="evidence" value="ECO:0007669"/>
    <property type="project" value="InterPro"/>
</dbReference>
<sequence>MGNWFVKLFSFHTEKRIVMVGLDSAGKTTILYKMKLGELVQTLPTIGFNIESVEYKNIRFTVWDIGGQDRIRGLWRHYYTGVEGVIFVVDSSDKDRIDEASEELQMMLRETELKNAAVLVFANKQDVEGCLTPDQLTTHLKLHDHRKHAWKVQPSNATTGMGLFEGMDWLAAKLRESPRT</sequence>
<dbReference type="Gene3D" id="3.40.50.300">
    <property type="entry name" value="P-loop containing nucleotide triphosphate hydrolases"/>
    <property type="match status" value="1"/>
</dbReference>
<evidence type="ECO:0000256" key="10">
    <source>
        <dbReference type="PIRSR" id="PIRSR606689-2"/>
    </source>
</evidence>
<dbReference type="CDD" id="cd00878">
    <property type="entry name" value="Arf_Arl"/>
    <property type="match status" value="1"/>
</dbReference>
<feature type="binding site" evidence="10">
    <location>
        <position position="45"/>
    </location>
    <ligand>
        <name>Mg(2+)</name>
        <dbReference type="ChEBI" id="CHEBI:18420"/>
    </ligand>
</feature>
<dbReference type="STRING" id="1257118.L8HFJ9"/>
<evidence type="ECO:0000256" key="2">
    <source>
        <dbReference type="ARBA" id="ARBA00010290"/>
    </source>
</evidence>
<dbReference type="FunFam" id="3.40.50.300:FF:000412">
    <property type="entry name" value="ADP-ribosylation factor 1"/>
    <property type="match status" value="1"/>
</dbReference>
<proteinExistence type="inferred from homology"/>
<organism evidence="12 13">
    <name type="scientific">Acanthamoeba castellanii (strain ATCC 30010 / Neff)</name>
    <dbReference type="NCBI Taxonomy" id="1257118"/>
    <lineage>
        <taxon>Eukaryota</taxon>
        <taxon>Amoebozoa</taxon>
        <taxon>Discosea</taxon>
        <taxon>Longamoebia</taxon>
        <taxon>Centramoebida</taxon>
        <taxon>Acanthamoebidae</taxon>
        <taxon>Acanthamoeba</taxon>
    </lineage>
</organism>
<comment type="subcellular location">
    <subcellularLocation>
        <location evidence="1">Golgi apparatus</location>
    </subcellularLocation>
</comment>
<dbReference type="GeneID" id="14924494"/>
<dbReference type="GO" id="GO:0046872">
    <property type="term" value="F:metal ion binding"/>
    <property type="evidence" value="ECO:0007669"/>
    <property type="project" value="UniProtKB-KW"/>
</dbReference>
<keyword evidence="5" id="KW-0813">Transport</keyword>
<accession>L8HFJ9</accession>
<reference evidence="12 13" key="1">
    <citation type="journal article" date="2013" name="Genome Biol.">
        <title>Genome of Acanthamoeba castellanii highlights extensive lateral gene transfer and early evolution of tyrosine kinase signaling.</title>
        <authorList>
            <person name="Clarke M."/>
            <person name="Lohan A.J."/>
            <person name="Liu B."/>
            <person name="Lagkouvardos I."/>
            <person name="Roy S."/>
            <person name="Zafar N."/>
            <person name="Bertelli C."/>
            <person name="Schilde C."/>
            <person name="Kianianmomeni A."/>
            <person name="Burglin T.R."/>
            <person name="Frech C."/>
            <person name="Turcotte B."/>
            <person name="Kopec K.O."/>
            <person name="Synnott J.M."/>
            <person name="Choo C."/>
            <person name="Paponov I."/>
            <person name="Finkler A."/>
            <person name="Soon Heng Tan C."/>
            <person name="Hutchins A.P."/>
            <person name="Weinmeier T."/>
            <person name="Rattei T."/>
            <person name="Chu J.S."/>
            <person name="Gimenez G."/>
            <person name="Irimia M."/>
            <person name="Rigden D.J."/>
            <person name="Fitzpatrick D.A."/>
            <person name="Lorenzo-Morales J."/>
            <person name="Bateman A."/>
            <person name="Chiu C.H."/>
            <person name="Tang P."/>
            <person name="Hegemann P."/>
            <person name="Fromm H."/>
            <person name="Raoult D."/>
            <person name="Greub G."/>
            <person name="Miranda-Saavedra D."/>
            <person name="Chen N."/>
            <person name="Nash P."/>
            <person name="Ginger M.L."/>
            <person name="Horn M."/>
            <person name="Schaap P."/>
            <person name="Caler L."/>
            <person name="Loftus B."/>
        </authorList>
    </citation>
    <scope>NUCLEOTIDE SEQUENCE [LARGE SCALE GENOMIC DNA]</scope>
    <source>
        <strain evidence="12 13">Neff</strain>
    </source>
</reference>
<dbReference type="InterPro" id="IPR006689">
    <property type="entry name" value="Small_GTPase_ARF/SAR"/>
</dbReference>
<dbReference type="PANTHER" id="PTHR11711">
    <property type="entry name" value="ADP RIBOSYLATION FACTOR-RELATED"/>
    <property type="match status" value="1"/>
</dbReference>
<feature type="binding site" evidence="9">
    <location>
        <begin position="123"/>
        <end position="126"/>
    </location>
    <ligand>
        <name>GTP</name>
        <dbReference type="ChEBI" id="CHEBI:37565"/>
    </ligand>
</feature>
<keyword evidence="5" id="KW-0653">Protein transport</keyword>
<dbReference type="SMART" id="SM00177">
    <property type="entry name" value="ARF"/>
    <property type="match status" value="1"/>
</dbReference>
<keyword evidence="13" id="KW-1185">Reference proteome</keyword>
<evidence type="ECO:0000256" key="9">
    <source>
        <dbReference type="PIRSR" id="PIRSR606689-1"/>
    </source>
</evidence>
<feature type="binding site" evidence="9">
    <location>
        <begin position="21"/>
        <end position="28"/>
    </location>
    <ligand>
        <name>GTP</name>
        <dbReference type="ChEBI" id="CHEBI:37565"/>
    </ligand>
</feature>
<dbReference type="SMART" id="SM00178">
    <property type="entry name" value="SAR"/>
    <property type="match status" value="1"/>
</dbReference>
<evidence type="ECO:0000256" key="1">
    <source>
        <dbReference type="ARBA" id="ARBA00004555"/>
    </source>
</evidence>
<dbReference type="InterPro" id="IPR024156">
    <property type="entry name" value="Small_GTPase_ARF"/>
</dbReference>
<keyword evidence="10" id="KW-0479">Metal-binding</keyword>
<evidence type="ECO:0000256" key="6">
    <source>
        <dbReference type="ARBA" id="ARBA00023034"/>
    </source>
</evidence>
<evidence type="ECO:0000256" key="11">
    <source>
        <dbReference type="RuleBase" id="RU003925"/>
    </source>
</evidence>
<protein>
    <submittedName>
        <fullName evidence="12">GTPbinding ADP-ribosylation factor Arf1, putative</fullName>
    </submittedName>
</protein>
<gene>
    <name evidence="12" type="ORF">ACA1_071350</name>
</gene>
<keyword evidence="6" id="KW-0333">Golgi apparatus</keyword>
<dbReference type="GO" id="GO:0015031">
    <property type="term" value="P:protein transport"/>
    <property type="evidence" value="ECO:0007669"/>
    <property type="project" value="UniProtKB-KW"/>
</dbReference>
<dbReference type="Pfam" id="PF00025">
    <property type="entry name" value="Arf"/>
    <property type="match status" value="1"/>
</dbReference>
<dbReference type="EMBL" id="KB007857">
    <property type="protein sequence ID" value="ELR23513.1"/>
    <property type="molecule type" value="Genomic_DNA"/>
</dbReference>
<dbReference type="GO" id="GO:0005525">
    <property type="term" value="F:GTP binding"/>
    <property type="evidence" value="ECO:0007669"/>
    <property type="project" value="UniProtKB-KW"/>
</dbReference>
<dbReference type="Proteomes" id="UP000011083">
    <property type="component" value="Unassembled WGS sequence"/>
</dbReference>
<name>L8HFJ9_ACACF</name>
<dbReference type="GO" id="GO:0005794">
    <property type="term" value="C:Golgi apparatus"/>
    <property type="evidence" value="ECO:0007669"/>
    <property type="project" value="UniProtKB-SubCell"/>
</dbReference>
<dbReference type="OrthoDB" id="24754at2759"/>
<evidence type="ECO:0000313" key="13">
    <source>
        <dbReference type="Proteomes" id="UP000011083"/>
    </source>
</evidence>
<feature type="binding site" evidence="9">
    <location>
        <position position="67"/>
    </location>
    <ligand>
        <name>GTP</name>
        <dbReference type="ChEBI" id="CHEBI:37565"/>
    </ligand>
</feature>
<dbReference type="KEGG" id="acan:ACA1_071350"/>
<dbReference type="InterPro" id="IPR027417">
    <property type="entry name" value="P-loop_NTPase"/>
</dbReference>
<evidence type="ECO:0000256" key="4">
    <source>
        <dbReference type="ARBA" id="ARBA00022892"/>
    </source>
</evidence>
<keyword evidence="3 9" id="KW-0547">Nucleotide-binding</keyword>